<sequence>MEYGTIAREIRIDAAPDVVYEVITKPEHIAQWWGFDASFPAVPGGDGRMTRQRRDGGGALVVPIHVVEADAPRRFVFRWAHPEDQEATPQNSFLVTFELVPADGGTLLRLTEAGFREVGWEAAQLEAHYRSHCAGWDRHLPSLAAYAAGLVRS</sequence>
<feature type="domain" description="Activator of Hsp90 ATPase homologue 1/2-like C-terminal" evidence="2">
    <location>
        <begin position="13"/>
        <end position="147"/>
    </location>
</feature>
<dbReference type="InterPro" id="IPR013538">
    <property type="entry name" value="ASHA1/2-like_C"/>
</dbReference>
<dbReference type="STRING" id="1220554.GCA_001552135_07027"/>
<dbReference type="EMBL" id="VSFG01000005">
    <property type="protein sequence ID" value="TYB44197.1"/>
    <property type="molecule type" value="Genomic_DNA"/>
</dbReference>
<comment type="caution">
    <text evidence="3">The sequence shown here is derived from an EMBL/GenBank/DDBJ whole genome shotgun (WGS) entry which is preliminary data.</text>
</comment>
<protein>
    <submittedName>
        <fullName evidence="3">Polyketide cyclase</fullName>
    </submittedName>
</protein>
<dbReference type="RefSeq" id="WP_067902060.1">
    <property type="nucleotide sequence ID" value="NZ_VSFG01000005.1"/>
</dbReference>
<dbReference type="SUPFAM" id="SSF55961">
    <property type="entry name" value="Bet v1-like"/>
    <property type="match status" value="1"/>
</dbReference>
<evidence type="ECO:0000313" key="4">
    <source>
        <dbReference type="Proteomes" id="UP000323380"/>
    </source>
</evidence>
<keyword evidence="4" id="KW-1185">Reference proteome</keyword>
<comment type="similarity">
    <text evidence="1">Belongs to the AHA1 family.</text>
</comment>
<dbReference type="InterPro" id="IPR023393">
    <property type="entry name" value="START-like_dom_sf"/>
</dbReference>
<dbReference type="Gene3D" id="3.30.530.20">
    <property type="match status" value="1"/>
</dbReference>
<evidence type="ECO:0000313" key="3">
    <source>
        <dbReference type="EMBL" id="TYB44197.1"/>
    </source>
</evidence>
<dbReference type="AlphaFoldDB" id="A0A5D0NIF5"/>
<dbReference type="Proteomes" id="UP000323380">
    <property type="component" value="Unassembled WGS sequence"/>
</dbReference>
<evidence type="ECO:0000256" key="1">
    <source>
        <dbReference type="ARBA" id="ARBA00006817"/>
    </source>
</evidence>
<gene>
    <name evidence="3" type="ORF">FXF69_24930</name>
</gene>
<accession>A0A5D0NIF5</accession>
<dbReference type="Pfam" id="PF08327">
    <property type="entry name" value="AHSA1"/>
    <property type="match status" value="1"/>
</dbReference>
<evidence type="ECO:0000259" key="2">
    <source>
        <dbReference type="Pfam" id="PF08327"/>
    </source>
</evidence>
<organism evidence="3 4">
    <name type="scientific">Actinomadura chibensis</name>
    <dbReference type="NCBI Taxonomy" id="392828"/>
    <lineage>
        <taxon>Bacteria</taxon>
        <taxon>Bacillati</taxon>
        <taxon>Actinomycetota</taxon>
        <taxon>Actinomycetes</taxon>
        <taxon>Streptosporangiales</taxon>
        <taxon>Thermomonosporaceae</taxon>
        <taxon>Actinomadura</taxon>
    </lineage>
</organism>
<proteinExistence type="inferred from homology"/>
<reference evidence="3 4" key="1">
    <citation type="submission" date="2019-08" db="EMBL/GenBank/DDBJ databases">
        <title>Actinomadura sp. nov. CYP1-5 isolated from mountain soil.</title>
        <authorList>
            <person name="Songsumanus A."/>
            <person name="Kuncharoen N."/>
            <person name="Kudo T."/>
            <person name="Yuki M."/>
            <person name="Igarashi Y."/>
            <person name="Tanasupawat S."/>
        </authorList>
    </citation>
    <scope>NUCLEOTIDE SEQUENCE [LARGE SCALE GENOMIC DNA]</scope>
    <source>
        <strain evidence="3 4">JCM 14158</strain>
    </source>
</reference>
<name>A0A5D0NIF5_9ACTN</name>